<evidence type="ECO:0000313" key="1">
    <source>
        <dbReference type="EMBL" id="ERG93755.1"/>
    </source>
</evidence>
<dbReference type="Proteomes" id="UP000030710">
    <property type="component" value="Unassembled WGS sequence"/>
</dbReference>
<reference evidence="1 2" key="1">
    <citation type="journal article" date="2013" name="PLoS ONE">
        <title>Assembly-driven community genomics of a hypersaline microbial ecosystem.</title>
        <authorList>
            <person name="Podell S."/>
            <person name="Ugalde J.A."/>
            <person name="Narasingarao P."/>
            <person name="Banfield J.F."/>
            <person name="Heidelberg K.B."/>
            <person name="Allen E.E."/>
        </authorList>
    </citation>
    <scope>NUCLEOTIDE SEQUENCE [LARGE SCALE GENOMIC DNA]</scope>
    <source>
        <strain evidence="2">J07HQW2</strain>
    </source>
</reference>
<dbReference type="RefSeq" id="WP_021053249.1">
    <property type="nucleotide sequence ID" value="NZ_KE356561.1"/>
</dbReference>
<organism evidence="1 2">
    <name type="scientific">Haloquadratum walsbyi J07HQW2</name>
    <dbReference type="NCBI Taxonomy" id="1238425"/>
    <lineage>
        <taxon>Archaea</taxon>
        <taxon>Methanobacteriati</taxon>
        <taxon>Methanobacteriota</taxon>
        <taxon>Stenosarchaea group</taxon>
        <taxon>Halobacteria</taxon>
        <taxon>Halobacteriales</taxon>
        <taxon>Haloferacaceae</taxon>
        <taxon>Haloquadratum</taxon>
    </lineage>
</organism>
<evidence type="ECO:0000313" key="2">
    <source>
        <dbReference type="Proteomes" id="UP000030710"/>
    </source>
</evidence>
<accession>U1NAA0</accession>
<dbReference type="EMBL" id="KE356561">
    <property type="protein sequence ID" value="ERG93755.1"/>
    <property type="molecule type" value="Genomic_DNA"/>
</dbReference>
<sequence length="45" mass="5072">MASKHRVSVVDHEETNGKKIIRRTTDLPGITESYEAIMSKGDLEK</sequence>
<gene>
    <name evidence="1" type="ORF">J07HQW2_00189</name>
</gene>
<dbReference type="HOGENOM" id="CLU_3194447_0_0_2"/>
<dbReference type="AlphaFoldDB" id="U1NAA0"/>
<proteinExistence type="predicted"/>
<name>U1NAA0_9EURY</name>
<protein>
    <submittedName>
        <fullName evidence="1">Uncharacterized protein</fullName>
    </submittedName>
</protein>